<accession>A0A0A9HLR7</accession>
<evidence type="ECO:0000313" key="1">
    <source>
        <dbReference type="EMBL" id="JAE38080.1"/>
    </source>
</evidence>
<protein>
    <submittedName>
        <fullName evidence="1">Uncharacterized protein</fullName>
    </submittedName>
</protein>
<reference evidence="1" key="1">
    <citation type="submission" date="2014-09" db="EMBL/GenBank/DDBJ databases">
        <authorList>
            <person name="Magalhaes I.L.F."/>
            <person name="Oliveira U."/>
            <person name="Santos F.R."/>
            <person name="Vidigal T.H.D.A."/>
            <person name="Brescovit A.D."/>
            <person name="Santos A.J."/>
        </authorList>
    </citation>
    <scope>NUCLEOTIDE SEQUENCE</scope>
    <source>
        <tissue evidence="1">Shoot tissue taken approximately 20 cm above the soil surface</tissue>
    </source>
</reference>
<reference evidence="1" key="2">
    <citation type="journal article" date="2015" name="Data Brief">
        <title>Shoot transcriptome of the giant reed, Arundo donax.</title>
        <authorList>
            <person name="Barrero R.A."/>
            <person name="Guerrero F.D."/>
            <person name="Moolhuijzen P."/>
            <person name="Goolsby J.A."/>
            <person name="Tidwell J."/>
            <person name="Bellgard S.E."/>
            <person name="Bellgard M.I."/>
        </authorList>
    </citation>
    <scope>NUCLEOTIDE SEQUENCE</scope>
    <source>
        <tissue evidence="1">Shoot tissue taken approximately 20 cm above the soil surface</tissue>
    </source>
</reference>
<proteinExistence type="predicted"/>
<name>A0A0A9HLR7_ARUDO</name>
<dbReference type="EMBL" id="GBRH01159816">
    <property type="protein sequence ID" value="JAE38080.1"/>
    <property type="molecule type" value="Transcribed_RNA"/>
</dbReference>
<dbReference type="AlphaFoldDB" id="A0A0A9HLR7"/>
<organism evidence="1">
    <name type="scientific">Arundo donax</name>
    <name type="common">Giant reed</name>
    <name type="synonym">Donax arundinaceus</name>
    <dbReference type="NCBI Taxonomy" id="35708"/>
    <lineage>
        <taxon>Eukaryota</taxon>
        <taxon>Viridiplantae</taxon>
        <taxon>Streptophyta</taxon>
        <taxon>Embryophyta</taxon>
        <taxon>Tracheophyta</taxon>
        <taxon>Spermatophyta</taxon>
        <taxon>Magnoliopsida</taxon>
        <taxon>Liliopsida</taxon>
        <taxon>Poales</taxon>
        <taxon>Poaceae</taxon>
        <taxon>PACMAD clade</taxon>
        <taxon>Arundinoideae</taxon>
        <taxon>Arundineae</taxon>
        <taxon>Arundo</taxon>
    </lineage>
</organism>
<sequence length="29" mass="3287">MAGQSKNDHGHTNCMMDRTKLTVLLLKDQ</sequence>